<dbReference type="InParanoid" id="A0A078AZF8"/>
<sequence length="231" mass="27360">MEYQTETHCNTQAAPGHNDLESNTRKIFFLDVHQLQSKDQSRLDSIFSTIDQYLIAKNSDRKDHLKHYRDIPIPLEKLYKDSDYVKNRHGHDIQVKIDPYVQNKKKRRQISLIKDSFGQEEEVLFQRLNQAFASLANEFEGRSIFEITEIFMRVSGDLQAVRDYLQGKRVVEWQYLEDIGLSQPETSTEYRCLITTKGREEVEKRKRFLLSTASLNQFRNDNKENEMMDMN</sequence>
<name>A0A078AZF8_STYLE</name>
<dbReference type="AlphaFoldDB" id="A0A078AZF8"/>
<proteinExistence type="predicted"/>
<reference evidence="1 2" key="1">
    <citation type="submission" date="2014-06" db="EMBL/GenBank/DDBJ databases">
        <authorList>
            <person name="Swart Estienne"/>
        </authorList>
    </citation>
    <scope>NUCLEOTIDE SEQUENCE [LARGE SCALE GENOMIC DNA]</scope>
    <source>
        <strain evidence="1 2">130c</strain>
    </source>
</reference>
<gene>
    <name evidence="1" type="primary">Contig14379.g15324</name>
    <name evidence="1" type="ORF">STYLEM_15289</name>
</gene>
<keyword evidence="2" id="KW-1185">Reference proteome</keyword>
<dbReference type="EMBL" id="CCKQ01014439">
    <property type="protein sequence ID" value="CDW86198.1"/>
    <property type="molecule type" value="Genomic_DNA"/>
</dbReference>
<protein>
    <submittedName>
        <fullName evidence="1">Uncharacterized protein</fullName>
    </submittedName>
</protein>
<evidence type="ECO:0000313" key="2">
    <source>
        <dbReference type="Proteomes" id="UP000039865"/>
    </source>
</evidence>
<dbReference type="OrthoDB" id="10474864at2759"/>
<dbReference type="Proteomes" id="UP000039865">
    <property type="component" value="Unassembled WGS sequence"/>
</dbReference>
<organism evidence="1 2">
    <name type="scientific">Stylonychia lemnae</name>
    <name type="common">Ciliate</name>
    <dbReference type="NCBI Taxonomy" id="5949"/>
    <lineage>
        <taxon>Eukaryota</taxon>
        <taxon>Sar</taxon>
        <taxon>Alveolata</taxon>
        <taxon>Ciliophora</taxon>
        <taxon>Intramacronucleata</taxon>
        <taxon>Spirotrichea</taxon>
        <taxon>Stichotrichia</taxon>
        <taxon>Sporadotrichida</taxon>
        <taxon>Oxytrichidae</taxon>
        <taxon>Stylonychinae</taxon>
        <taxon>Stylonychia</taxon>
    </lineage>
</organism>
<accession>A0A078AZF8</accession>
<evidence type="ECO:0000313" key="1">
    <source>
        <dbReference type="EMBL" id="CDW86198.1"/>
    </source>
</evidence>